<keyword evidence="4" id="KW-0547">Nucleotide-binding</keyword>
<dbReference type="AlphaFoldDB" id="A0AAV1I1V8"/>
<evidence type="ECO:0000256" key="4">
    <source>
        <dbReference type="PIRSR" id="PIRSR600407-2"/>
    </source>
</evidence>
<dbReference type="GO" id="GO:0005524">
    <property type="term" value="F:ATP binding"/>
    <property type="evidence" value="ECO:0007669"/>
    <property type="project" value="UniProtKB-KW"/>
</dbReference>
<name>A0AAV1I1V8_9CHLO</name>
<protein>
    <recommendedName>
        <fullName evidence="9">Apyrase</fullName>
    </recommendedName>
</protein>
<evidence type="ECO:0000256" key="6">
    <source>
        <dbReference type="SAM" id="Phobius"/>
    </source>
</evidence>
<sequence length="464" mass="49790">MRRARETWQTRLYQNRGIATALGILFVLGALLFFVVPKSRVPGFKRSLTPDTFSQAAVEMDNIPEGVGSEVFCIVFDAGSTGSRVHIYRFMQSGGKLDLQSDTFEQLKPGLSSYADAPEEAAKSLTPLLDSAMKTVPAELQAKTKIKLGATAGLRLLPEGKADIILGEVRKYLKTYPFQLDNATGVTILDGADEGGFAWLTLNYLLGHLGKPEDKTIAAIDLGGGSVQQAFAVPPAEAKKAPAGYITKLSGGGRAYDVYVHSYLGFGLMAGRAAVLAWEEAKAANPCVLGDHQGSYEYGGMKYELVAHPAGASFNSCSKLVKMVLRQNLECGAPQEQCAFNGAWGGSVKPTAFYVSSYFWDRATDAGIIGEKTAITWTLKPNDFSAAAGQACHSSVSGLASSFPNVEASQAPYLCLDLSFLHTLLTEGFKIQEGREVTLVKRVKYQSQEIEAAWPLGAAINLLS</sequence>
<proteinExistence type="inferred from homology"/>
<feature type="transmembrane region" description="Helical" evidence="6">
    <location>
        <begin position="12"/>
        <end position="36"/>
    </location>
</feature>
<dbReference type="InterPro" id="IPR000407">
    <property type="entry name" value="GDA1_CD39_NTPase"/>
</dbReference>
<keyword evidence="6" id="KW-0812">Transmembrane</keyword>
<evidence type="ECO:0000313" key="7">
    <source>
        <dbReference type="EMBL" id="CAK0771848.1"/>
    </source>
</evidence>
<dbReference type="EMBL" id="CAUYUE010000005">
    <property type="protein sequence ID" value="CAK0771848.1"/>
    <property type="molecule type" value="Genomic_DNA"/>
</dbReference>
<organism evidence="7 8">
    <name type="scientific">Coccomyxa viridis</name>
    <dbReference type="NCBI Taxonomy" id="1274662"/>
    <lineage>
        <taxon>Eukaryota</taxon>
        <taxon>Viridiplantae</taxon>
        <taxon>Chlorophyta</taxon>
        <taxon>core chlorophytes</taxon>
        <taxon>Trebouxiophyceae</taxon>
        <taxon>Trebouxiophyceae incertae sedis</taxon>
        <taxon>Coccomyxaceae</taxon>
        <taxon>Coccomyxa</taxon>
    </lineage>
</organism>
<evidence type="ECO:0000256" key="2">
    <source>
        <dbReference type="ARBA" id="ARBA00022801"/>
    </source>
</evidence>
<evidence type="ECO:0000256" key="5">
    <source>
        <dbReference type="RuleBase" id="RU003833"/>
    </source>
</evidence>
<dbReference type="Gene3D" id="3.30.420.40">
    <property type="match status" value="1"/>
</dbReference>
<feature type="binding site" evidence="4">
    <location>
        <begin position="224"/>
        <end position="228"/>
    </location>
    <ligand>
        <name>ATP</name>
        <dbReference type="ChEBI" id="CHEBI:30616"/>
    </ligand>
</feature>
<gene>
    <name evidence="7" type="ORF">CVIRNUC_003902</name>
</gene>
<keyword evidence="6" id="KW-0472">Membrane</keyword>
<reference evidence="7 8" key="1">
    <citation type="submission" date="2023-10" db="EMBL/GenBank/DDBJ databases">
        <authorList>
            <person name="Maclean D."/>
            <person name="Macfadyen A."/>
        </authorList>
    </citation>
    <scope>NUCLEOTIDE SEQUENCE [LARGE SCALE GENOMIC DNA]</scope>
</reference>
<dbReference type="GO" id="GO:0017110">
    <property type="term" value="F:nucleoside diphosphate phosphatase activity"/>
    <property type="evidence" value="ECO:0007669"/>
    <property type="project" value="TreeGrafter"/>
</dbReference>
<comment type="similarity">
    <text evidence="1 5">Belongs to the GDA1/CD39 NTPase family.</text>
</comment>
<evidence type="ECO:0000256" key="3">
    <source>
        <dbReference type="PIRSR" id="PIRSR600407-1"/>
    </source>
</evidence>
<evidence type="ECO:0000256" key="1">
    <source>
        <dbReference type="ARBA" id="ARBA00009283"/>
    </source>
</evidence>
<keyword evidence="8" id="KW-1185">Reference proteome</keyword>
<dbReference type="PROSITE" id="PS01238">
    <property type="entry name" value="GDA1_CD39_NTPASE"/>
    <property type="match status" value="1"/>
</dbReference>
<evidence type="ECO:0000313" key="8">
    <source>
        <dbReference type="Proteomes" id="UP001314263"/>
    </source>
</evidence>
<comment type="caution">
    <text evidence="7">The sequence shown here is derived from an EMBL/GenBank/DDBJ whole genome shotgun (WGS) entry which is preliminary data.</text>
</comment>
<dbReference type="Gene3D" id="3.30.420.150">
    <property type="entry name" value="Exopolyphosphatase. Domain 2"/>
    <property type="match status" value="1"/>
</dbReference>
<dbReference type="Proteomes" id="UP001314263">
    <property type="component" value="Unassembled WGS sequence"/>
</dbReference>
<keyword evidence="2 5" id="KW-0378">Hydrolase</keyword>
<dbReference type="GO" id="GO:0016020">
    <property type="term" value="C:membrane"/>
    <property type="evidence" value="ECO:0007669"/>
    <property type="project" value="TreeGrafter"/>
</dbReference>
<dbReference type="PANTHER" id="PTHR11782">
    <property type="entry name" value="ADENOSINE/GUANOSINE DIPHOSPHATASE"/>
    <property type="match status" value="1"/>
</dbReference>
<evidence type="ECO:0008006" key="9">
    <source>
        <dbReference type="Google" id="ProtNLM"/>
    </source>
</evidence>
<feature type="active site" description="Proton acceptor" evidence="3">
    <location>
        <position position="194"/>
    </location>
</feature>
<dbReference type="Pfam" id="PF01150">
    <property type="entry name" value="GDA1_CD39"/>
    <property type="match status" value="1"/>
</dbReference>
<dbReference type="PANTHER" id="PTHR11782:SF83">
    <property type="entry name" value="GUANOSINE-DIPHOSPHATASE"/>
    <property type="match status" value="1"/>
</dbReference>
<keyword evidence="6" id="KW-1133">Transmembrane helix</keyword>
<keyword evidence="4" id="KW-0067">ATP-binding</keyword>
<accession>A0AAV1I1V8</accession>
<dbReference type="GO" id="GO:0009134">
    <property type="term" value="P:nucleoside diphosphate catabolic process"/>
    <property type="evidence" value="ECO:0007669"/>
    <property type="project" value="TreeGrafter"/>
</dbReference>